<dbReference type="NCBIfam" id="NF000996">
    <property type="entry name" value="PRK00105.1"/>
    <property type="match status" value="1"/>
</dbReference>
<evidence type="ECO:0000313" key="11">
    <source>
        <dbReference type="EMBL" id="MEL0660054.1"/>
    </source>
</evidence>
<reference evidence="11 12" key="1">
    <citation type="submission" date="2024-02" db="EMBL/GenBank/DDBJ databases">
        <title>Bacteria isolated from the canopy kelp, Nereocystis luetkeana.</title>
        <authorList>
            <person name="Pfister C.A."/>
            <person name="Younker I.T."/>
            <person name="Light S.H."/>
        </authorList>
    </citation>
    <scope>NUCLEOTIDE SEQUENCE [LARGE SCALE GENOMIC DNA]</scope>
    <source>
        <strain evidence="11 12">TI.2.07</strain>
    </source>
</reference>
<dbReference type="InterPro" id="IPR003200">
    <property type="entry name" value="Nict_dMeBzImd_PRibTrfase"/>
</dbReference>
<dbReference type="InterPro" id="IPR023195">
    <property type="entry name" value="Nict_dMeBzImd_PRibTrfase_N"/>
</dbReference>
<evidence type="ECO:0000256" key="8">
    <source>
        <dbReference type="ARBA" id="ARBA00030686"/>
    </source>
</evidence>
<dbReference type="GO" id="GO:0008939">
    <property type="term" value="F:nicotinate-nucleotide-dimethylbenzimidazole phosphoribosyltransferase activity"/>
    <property type="evidence" value="ECO:0007669"/>
    <property type="project" value="UniProtKB-EC"/>
</dbReference>
<dbReference type="Proteomes" id="UP001366060">
    <property type="component" value="Unassembled WGS sequence"/>
</dbReference>
<evidence type="ECO:0000256" key="6">
    <source>
        <dbReference type="ARBA" id="ARBA00022676"/>
    </source>
</evidence>
<proteinExistence type="inferred from homology"/>
<evidence type="ECO:0000256" key="5">
    <source>
        <dbReference type="ARBA" id="ARBA00022573"/>
    </source>
</evidence>
<evidence type="ECO:0000256" key="10">
    <source>
        <dbReference type="HAMAP-Rule" id="MF_00230"/>
    </source>
</evidence>
<comment type="function">
    <text evidence="10">Catalyzes the synthesis of alpha-ribazole-5'-phosphate from nicotinate mononucleotide (NAMN) and 5,6-dimethylbenzimidazole (DMB).</text>
</comment>
<dbReference type="Pfam" id="PF02277">
    <property type="entry name" value="DBI_PRT"/>
    <property type="match status" value="1"/>
</dbReference>
<protein>
    <recommendedName>
        <fullName evidence="4 10">Nicotinate-nucleotide--dimethylbenzimidazole phosphoribosyltransferase</fullName>
        <shortName evidence="10">NN:DBI PRT</shortName>
        <ecNumber evidence="3 10">2.4.2.21</ecNumber>
    </recommendedName>
    <alternativeName>
        <fullName evidence="8 10">N(1)-alpha-phosphoribosyltransferase</fullName>
    </alternativeName>
</protein>
<keyword evidence="7 10" id="KW-0808">Transferase</keyword>
<organism evidence="11 12">
    <name type="scientific">Psychromonas arctica</name>
    <dbReference type="NCBI Taxonomy" id="168275"/>
    <lineage>
        <taxon>Bacteria</taxon>
        <taxon>Pseudomonadati</taxon>
        <taxon>Pseudomonadota</taxon>
        <taxon>Gammaproteobacteria</taxon>
        <taxon>Alteromonadales</taxon>
        <taxon>Psychromonadaceae</taxon>
        <taxon>Psychromonas</taxon>
    </lineage>
</organism>
<keyword evidence="5 10" id="KW-0169">Cobalamin biosynthesis</keyword>
<gene>
    <name evidence="10 11" type="primary">cobT</name>
    <name evidence="11" type="ORF">V6255_13010</name>
</gene>
<name>A0ABU9HDX6_9GAMM</name>
<sequence length="350" mass="37080">MFNITAPLDKVTSQFVNTLQDKIDLKTKPQGSLGLLESIAFKVGLLQQTLEPVFIEPSVIIFAADHGVADQGVSLFPQVVTEQMVLNFLQGGAAINCFSKQHGINLKIVNAGVKANFDNIHNENFVNSPIALGTENFAEQPAMTKEQCVAAINKGADIVKQQHQLGCNVIGFGEMGIANTTSAAAIMAAILNLTGQECAGKGTGIDQQTVSLKAQVIDDAIAKYQLTEADPLTILQTVGGFEIAMMVGAMLKAAELSMLVLVDGFIASSAALVASEMHDDFLQYTQFCHQSDEQAHQLLLTSMSATPILKLGMRLGEGSGVAVAYPLLVSALTFLNEMASFADAGVSDSQ</sequence>
<comment type="catalytic activity">
    <reaction evidence="9 10">
        <text>5,6-dimethylbenzimidazole + nicotinate beta-D-ribonucleotide = alpha-ribazole 5'-phosphate + nicotinate + H(+)</text>
        <dbReference type="Rhea" id="RHEA:11196"/>
        <dbReference type="ChEBI" id="CHEBI:15378"/>
        <dbReference type="ChEBI" id="CHEBI:15890"/>
        <dbReference type="ChEBI" id="CHEBI:32544"/>
        <dbReference type="ChEBI" id="CHEBI:57502"/>
        <dbReference type="ChEBI" id="CHEBI:57918"/>
        <dbReference type="EC" id="2.4.2.21"/>
    </reaction>
</comment>
<dbReference type="SUPFAM" id="SSF52733">
    <property type="entry name" value="Nicotinate mononucleotide:5,6-dimethylbenzimidazole phosphoribosyltransferase (CobT)"/>
    <property type="match status" value="1"/>
</dbReference>
<dbReference type="InterPro" id="IPR036087">
    <property type="entry name" value="Nict_dMeBzImd_PRibTrfase_sf"/>
</dbReference>
<evidence type="ECO:0000313" key="12">
    <source>
        <dbReference type="Proteomes" id="UP001366060"/>
    </source>
</evidence>
<dbReference type="InterPro" id="IPR017846">
    <property type="entry name" value="Nict_dMeBzImd_PRibTrfase_bact"/>
</dbReference>
<comment type="pathway">
    <text evidence="1 10">Nucleoside biosynthesis; alpha-ribazole biosynthesis; alpha-ribazole from 5,6-dimethylbenzimidazole: step 1/2.</text>
</comment>
<evidence type="ECO:0000256" key="2">
    <source>
        <dbReference type="ARBA" id="ARBA00007110"/>
    </source>
</evidence>
<keyword evidence="6 10" id="KW-0328">Glycosyltransferase</keyword>
<dbReference type="EMBL" id="JBAKBA010000032">
    <property type="protein sequence ID" value="MEL0660054.1"/>
    <property type="molecule type" value="Genomic_DNA"/>
</dbReference>
<keyword evidence="12" id="KW-1185">Reference proteome</keyword>
<dbReference type="CDD" id="cd02439">
    <property type="entry name" value="DMB-PRT_CobT"/>
    <property type="match status" value="1"/>
</dbReference>
<dbReference type="Gene3D" id="3.40.50.10210">
    <property type="match status" value="1"/>
</dbReference>
<dbReference type="EC" id="2.4.2.21" evidence="3 10"/>
<evidence type="ECO:0000256" key="3">
    <source>
        <dbReference type="ARBA" id="ARBA00011991"/>
    </source>
</evidence>
<comment type="caution">
    <text evidence="11">The sequence shown here is derived from an EMBL/GenBank/DDBJ whole genome shotgun (WGS) entry which is preliminary data.</text>
</comment>
<feature type="active site" description="Proton acceptor" evidence="10">
    <location>
        <position position="317"/>
    </location>
</feature>
<accession>A0ABU9HDX6</accession>
<comment type="similarity">
    <text evidence="2 10">Belongs to the CobT family.</text>
</comment>
<dbReference type="RefSeq" id="WP_341628546.1">
    <property type="nucleotide sequence ID" value="NZ_JBAKBA010000032.1"/>
</dbReference>
<dbReference type="PANTHER" id="PTHR43463:SF1">
    <property type="entry name" value="NICOTINATE-NUCLEOTIDE--DIMETHYLBENZIMIDAZOLE PHOSPHORIBOSYLTRANSFERASE"/>
    <property type="match status" value="1"/>
</dbReference>
<evidence type="ECO:0000256" key="1">
    <source>
        <dbReference type="ARBA" id="ARBA00005049"/>
    </source>
</evidence>
<evidence type="ECO:0000256" key="7">
    <source>
        <dbReference type="ARBA" id="ARBA00022679"/>
    </source>
</evidence>
<dbReference type="Gene3D" id="1.10.1610.10">
    <property type="match status" value="1"/>
</dbReference>
<dbReference type="HAMAP" id="MF_00230">
    <property type="entry name" value="CobT"/>
    <property type="match status" value="1"/>
</dbReference>
<evidence type="ECO:0000256" key="4">
    <source>
        <dbReference type="ARBA" id="ARBA00015486"/>
    </source>
</evidence>
<evidence type="ECO:0000256" key="9">
    <source>
        <dbReference type="ARBA" id="ARBA00047340"/>
    </source>
</evidence>
<dbReference type="PANTHER" id="PTHR43463">
    <property type="entry name" value="NICOTINATE-NUCLEOTIDE--DIMETHYLBENZIMIDAZOLE PHOSPHORIBOSYLTRANSFERASE"/>
    <property type="match status" value="1"/>
</dbReference>
<dbReference type="NCBIfam" id="TIGR03160">
    <property type="entry name" value="cobT_DBIPRT"/>
    <property type="match status" value="1"/>
</dbReference>